<dbReference type="Proteomes" id="UP000287401">
    <property type="component" value="Unassembled WGS sequence"/>
</dbReference>
<comment type="caution">
    <text evidence="1">The sequence shown here is derived from an EMBL/GenBank/DDBJ whole genome shotgun (WGS) entry which is preliminary data.</text>
</comment>
<name>A0A430BXJ1_SPHYA</name>
<sequence>MFRPSALSPQESAVKVRGLAVVAVRIARMVENEAGSHNILSHASRVRLIIGWCDSKDSAGRRFALFFVNGAAESKIILRLTSS</sequence>
<evidence type="ECO:0000313" key="2">
    <source>
        <dbReference type="Proteomes" id="UP000287401"/>
    </source>
</evidence>
<proteinExistence type="predicted"/>
<dbReference type="EMBL" id="QRAL01000008">
    <property type="protein sequence ID" value="RSU57449.1"/>
    <property type="molecule type" value="Genomic_DNA"/>
</dbReference>
<evidence type="ECO:0000313" key="1">
    <source>
        <dbReference type="EMBL" id="RSU57449.1"/>
    </source>
</evidence>
<organism evidence="1 2">
    <name type="scientific">Sphingobium yanoikuyae</name>
    <name type="common">Sphingomonas yanoikuyae</name>
    <dbReference type="NCBI Taxonomy" id="13690"/>
    <lineage>
        <taxon>Bacteria</taxon>
        <taxon>Pseudomonadati</taxon>
        <taxon>Pseudomonadota</taxon>
        <taxon>Alphaproteobacteria</taxon>
        <taxon>Sphingomonadales</taxon>
        <taxon>Sphingomonadaceae</taxon>
        <taxon>Sphingobium</taxon>
    </lineage>
</organism>
<accession>A0A430BXJ1</accession>
<protein>
    <submittedName>
        <fullName evidence="1">Uncharacterized protein</fullName>
    </submittedName>
</protein>
<reference evidence="1 2" key="1">
    <citation type="submission" date="2018-07" db="EMBL/GenBank/DDBJ databases">
        <title>Genomic and Epidemiologic Investigation of an Indolent Hospital Outbreak.</title>
        <authorList>
            <person name="Johnson R.C."/>
            <person name="Deming C."/>
            <person name="Conlan S."/>
            <person name="Zellmer C.J."/>
            <person name="Michelin A.V."/>
            <person name="Lee-Lin S."/>
            <person name="Thomas P.J."/>
            <person name="Park M."/>
            <person name="Weingarten R.A."/>
            <person name="Less J."/>
            <person name="Dekker J.P."/>
            <person name="Frank K.M."/>
            <person name="Musser K.A."/>
            <person name="Mcquiston J.R."/>
            <person name="Henderson D.K."/>
            <person name="Lau A.F."/>
            <person name="Palmore T.N."/>
            <person name="Segre J.A."/>
        </authorList>
    </citation>
    <scope>NUCLEOTIDE SEQUENCE [LARGE SCALE GENOMIC DNA]</scope>
    <source>
        <strain evidence="1 2">SK-NIH.Env6_1116</strain>
    </source>
</reference>
<gene>
    <name evidence="1" type="ORF">DAH51_09210</name>
</gene>
<dbReference type="AlphaFoldDB" id="A0A430BXJ1"/>